<dbReference type="STRING" id="158441.A0A226DFD1"/>
<dbReference type="InterPro" id="IPR037608">
    <property type="entry name" value="STIM1/2"/>
</dbReference>
<dbReference type="GO" id="GO:0005886">
    <property type="term" value="C:plasma membrane"/>
    <property type="evidence" value="ECO:0007669"/>
    <property type="project" value="TreeGrafter"/>
</dbReference>
<comment type="caution">
    <text evidence="16">The sequence shown here is derived from an EMBL/GenBank/DDBJ whole genome shotgun (WGS) entry which is preliminary data.</text>
</comment>
<dbReference type="Pfam" id="PF25578">
    <property type="entry name" value="EF-hand_STIM1"/>
    <property type="match status" value="1"/>
</dbReference>
<dbReference type="CDD" id="cd11722">
    <property type="entry name" value="SOAR"/>
    <property type="match status" value="1"/>
</dbReference>
<dbReference type="GO" id="GO:0006874">
    <property type="term" value="P:intracellular calcium ion homeostasis"/>
    <property type="evidence" value="ECO:0007669"/>
    <property type="project" value="TreeGrafter"/>
</dbReference>
<evidence type="ECO:0000256" key="14">
    <source>
        <dbReference type="SAM" id="SignalP"/>
    </source>
</evidence>
<dbReference type="GO" id="GO:0005246">
    <property type="term" value="F:calcium channel regulator activity"/>
    <property type="evidence" value="ECO:0007669"/>
    <property type="project" value="InterPro"/>
</dbReference>
<dbReference type="GO" id="GO:0002115">
    <property type="term" value="P:store-operated calcium entry"/>
    <property type="evidence" value="ECO:0007669"/>
    <property type="project" value="TreeGrafter"/>
</dbReference>
<evidence type="ECO:0000256" key="3">
    <source>
        <dbReference type="ARBA" id="ARBA00022568"/>
    </source>
</evidence>
<dbReference type="InterPro" id="IPR032393">
    <property type="entry name" value="SOAR_STIM1/2"/>
</dbReference>
<feature type="compositionally biased region" description="Low complexity" evidence="13">
    <location>
        <begin position="53"/>
        <end position="62"/>
    </location>
</feature>
<feature type="chain" id="PRO_5013325131" evidence="14">
    <location>
        <begin position="28"/>
        <end position="631"/>
    </location>
</feature>
<dbReference type="FunFam" id="1.10.238.180:FF:000001">
    <property type="entry name" value="Stromal interaction molecule 1"/>
    <property type="match status" value="1"/>
</dbReference>
<feature type="domain" description="SAM" evidence="15">
    <location>
        <begin position="153"/>
        <end position="211"/>
    </location>
</feature>
<feature type="region of interest" description="Disordered" evidence="13">
    <location>
        <begin position="290"/>
        <end position="312"/>
    </location>
</feature>
<dbReference type="GO" id="GO:0005783">
    <property type="term" value="C:endoplasmic reticulum"/>
    <property type="evidence" value="ECO:0007669"/>
    <property type="project" value="TreeGrafter"/>
</dbReference>
<evidence type="ECO:0000259" key="15">
    <source>
        <dbReference type="PROSITE" id="PS50105"/>
    </source>
</evidence>
<accession>A0A226DFD1</accession>
<keyword evidence="5" id="KW-0479">Metal-binding</keyword>
<keyword evidence="3" id="KW-0109">Calcium transport</keyword>
<evidence type="ECO:0000256" key="6">
    <source>
        <dbReference type="ARBA" id="ARBA00022729"/>
    </source>
</evidence>
<keyword evidence="9 12" id="KW-0175">Coiled coil</keyword>
<evidence type="ECO:0000256" key="10">
    <source>
        <dbReference type="ARBA" id="ARBA00023065"/>
    </source>
</evidence>
<name>A0A226DFD1_FOLCA</name>
<dbReference type="Proteomes" id="UP000198287">
    <property type="component" value="Unassembled WGS sequence"/>
</dbReference>
<evidence type="ECO:0000256" key="2">
    <source>
        <dbReference type="ARBA" id="ARBA00022448"/>
    </source>
</evidence>
<evidence type="ECO:0000313" key="17">
    <source>
        <dbReference type="Proteomes" id="UP000198287"/>
    </source>
</evidence>
<dbReference type="InterPro" id="IPR057835">
    <property type="entry name" value="EF-hand_STIM1/2"/>
</dbReference>
<keyword evidence="10" id="KW-0406">Ion transport</keyword>
<dbReference type="FunFam" id="1.10.287.3550:FF:000002">
    <property type="entry name" value="Stromal interaction molecule homolog"/>
    <property type="match status" value="1"/>
</dbReference>
<evidence type="ECO:0000256" key="4">
    <source>
        <dbReference type="ARBA" id="ARBA00022692"/>
    </source>
</evidence>
<dbReference type="EMBL" id="LNIX01000020">
    <property type="protein sequence ID" value="OXA43903.1"/>
    <property type="molecule type" value="Genomic_DNA"/>
</dbReference>
<keyword evidence="4" id="KW-0812">Transmembrane</keyword>
<dbReference type="InterPro" id="IPR013761">
    <property type="entry name" value="SAM/pointed_sf"/>
</dbReference>
<dbReference type="PANTHER" id="PTHR15136">
    <property type="entry name" value="STROMAL INTERACTION MOLECULE HOMOLOG"/>
    <property type="match status" value="1"/>
</dbReference>
<keyword evidence="2" id="KW-0813">Transport</keyword>
<gene>
    <name evidence="16" type="ORF">Fcan01_21044</name>
</gene>
<feature type="compositionally biased region" description="Low complexity" evidence="13">
    <location>
        <begin position="494"/>
        <end position="503"/>
    </location>
</feature>
<dbReference type="InterPro" id="IPR001660">
    <property type="entry name" value="SAM"/>
</dbReference>
<evidence type="ECO:0000256" key="13">
    <source>
        <dbReference type="SAM" id="MobiDB-lite"/>
    </source>
</evidence>
<evidence type="ECO:0000256" key="7">
    <source>
        <dbReference type="ARBA" id="ARBA00022837"/>
    </source>
</evidence>
<dbReference type="PANTHER" id="PTHR15136:SF5">
    <property type="entry name" value="STROMAL INTERACTION MOLECULE HOMOLOG"/>
    <property type="match status" value="1"/>
</dbReference>
<dbReference type="OrthoDB" id="9986177at2759"/>
<dbReference type="GO" id="GO:0051049">
    <property type="term" value="P:regulation of transport"/>
    <property type="evidence" value="ECO:0007669"/>
    <property type="project" value="UniProtKB-ARBA"/>
</dbReference>
<dbReference type="Gene3D" id="1.10.238.180">
    <property type="match status" value="1"/>
</dbReference>
<feature type="signal peptide" evidence="14">
    <location>
        <begin position="1"/>
        <end position="27"/>
    </location>
</feature>
<evidence type="ECO:0000256" key="11">
    <source>
        <dbReference type="ARBA" id="ARBA00023136"/>
    </source>
</evidence>
<dbReference type="PROSITE" id="PS50105">
    <property type="entry name" value="SAM_DOMAIN"/>
    <property type="match status" value="1"/>
</dbReference>
<dbReference type="OMA" id="GSDTCND"/>
<dbReference type="Pfam" id="PF07647">
    <property type="entry name" value="SAM_2"/>
    <property type="match status" value="1"/>
</dbReference>
<dbReference type="Gene3D" id="1.10.150.50">
    <property type="entry name" value="Transcription Factor, Ets-1"/>
    <property type="match status" value="1"/>
</dbReference>
<dbReference type="SUPFAM" id="SSF47769">
    <property type="entry name" value="SAM/Pointed domain"/>
    <property type="match status" value="1"/>
</dbReference>
<keyword evidence="7" id="KW-0106">Calcium</keyword>
<evidence type="ECO:0000256" key="1">
    <source>
        <dbReference type="ARBA" id="ARBA00004479"/>
    </source>
</evidence>
<organism evidence="16 17">
    <name type="scientific">Folsomia candida</name>
    <name type="common">Springtail</name>
    <dbReference type="NCBI Taxonomy" id="158441"/>
    <lineage>
        <taxon>Eukaryota</taxon>
        <taxon>Metazoa</taxon>
        <taxon>Ecdysozoa</taxon>
        <taxon>Arthropoda</taxon>
        <taxon>Hexapoda</taxon>
        <taxon>Collembola</taxon>
        <taxon>Entomobryomorpha</taxon>
        <taxon>Isotomoidea</taxon>
        <taxon>Isotomidae</taxon>
        <taxon>Proisotominae</taxon>
        <taxon>Folsomia</taxon>
    </lineage>
</organism>
<feature type="region of interest" description="Disordered" evidence="13">
    <location>
        <begin position="29"/>
        <end position="63"/>
    </location>
</feature>
<sequence length="631" mass="69693">MAHCCRLARPSTLLVLVSLLLNGRGFAVGQQQTSSPGRSNGGAGNGNGGGAAGSSNGNGAAGEDSDLCHGEKWCSSLDETEALALDAIRSLHRQLDDDKNGNIDLTESNEFLREELKYEKNIENRQKAFHREDTQVSVQELWESWIKSEVHNWTVQQTVEWLITFVGLPQHQEKFNARKINGTVLPILAVNYNNFLQAQLGVKDSITRQRIAVKAMDVVLFGPPRDTTNRVKDAILTTLLAAAVIACYLVYKRYQWAQDDLTKMSKHMAELSKAEETLADLQRELEKAKTIQEKKDSVPEGGASNILGDDPDELSKLREENMVLRSELHRAEVELQDKCWVPPPALQHWLQYTYELELKTYNKKKTGAEKQLKQAKEACDKLKKKRSSLMGAFVTTHGRSIDDVDKAILEARTSLTEITHELQERMHRWKQIELLIGCSVMNNPGIQYLESLLKVYGKPQYAAGPGSVISNSQDDIDDDGASSIYCPSAGGGSSKSSDGNSVGMGIGMNQNGGDLLTSITEEDSVSGPTSHSLQLSMARSKSASSMLSLRERSLLSRESSSKDSSNGEDDNIVGDPSDISNARRVTFRADHRLETSAARAAAFNYPLRKCASVSFQHSGIEKRLRMMSHEH</sequence>
<evidence type="ECO:0000256" key="8">
    <source>
        <dbReference type="ARBA" id="ARBA00022989"/>
    </source>
</evidence>
<comment type="subcellular location">
    <subcellularLocation>
        <location evidence="1">Membrane</location>
        <topology evidence="1">Single-pass type I membrane protein</topology>
    </subcellularLocation>
</comment>
<evidence type="ECO:0000256" key="9">
    <source>
        <dbReference type="ARBA" id="ARBA00023054"/>
    </source>
</evidence>
<feature type="compositionally biased region" description="Polar residues" evidence="13">
    <location>
        <begin position="526"/>
        <end position="541"/>
    </location>
</feature>
<dbReference type="GO" id="GO:0005509">
    <property type="term" value="F:calcium ion binding"/>
    <property type="evidence" value="ECO:0007669"/>
    <property type="project" value="TreeGrafter"/>
</dbReference>
<dbReference type="Gene3D" id="1.10.287.3550">
    <property type="match status" value="1"/>
</dbReference>
<reference evidence="16 17" key="1">
    <citation type="submission" date="2015-12" db="EMBL/GenBank/DDBJ databases">
        <title>The genome of Folsomia candida.</title>
        <authorList>
            <person name="Faddeeva A."/>
            <person name="Derks M.F."/>
            <person name="Anvar Y."/>
            <person name="Smit S."/>
            <person name="Van Straalen N."/>
            <person name="Roelofs D."/>
        </authorList>
    </citation>
    <scope>NUCLEOTIDE SEQUENCE [LARGE SCALE GENOMIC DNA]</scope>
    <source>
        <strain evidence="16 17">VU population</strain>
        <tissue evidence="16">Whole body</tissue>
    </source>
</reference>
<keyword evidence="6 14" id="KW-0732">Signal</keyword>
<evidence type="ECO:0000256" key="12">
    <source>
        <dbReference type="SAM" id="Coils"/>
    </source>
</evidence>
<feature type="compositionally biased region" description="Basic and acidic residues" evidence="13">
    <location>
        <begin position="549"/>
        <end position="561"/>
    </location>
</feature>
<proteinExistence type="predicted"/>
<dbReference type="Pfam" id="PF16533">
    <property type="entry name" value="SOAR"/>
    <property type="match status" value="1"/>
</dbReference>
<dbReference type="AlphaFoldDB" id="A0A226DFD1"/>
<feature type="coiled-coil region" evidence="12">
    <location>
        <begin position="358"/>
        <end position="392"/>
    </location>
</feature>
<keyword evidence="11" id="KW-0472">Membrane</keyword>
<feature type="region of interest" description="Disordered" evidence="13">
    <location>
        <begin position="479"/>
        <end position="578"/>
    </location>
</feature>
<feature type="compositionally biased region" description="Gly residues" evidence="13">
    <location>
        <begin position="39"/>
        <end position="52"/>
    </location>
</feature>
<protein>
    <submittedName>
        <fullName evidence="16">Stromal interaction molecule</fullName>
    </submittedName>
</protein>
<evidence type="ECO:0000256" key="5">
    <source>
        <dbReference type="ARBA" id="ARBA00022723"/>
    </source>
</evidence>
<keyword evidence="8" id="KW-1133">Transmembrane helix</keyword>
<keyword evidence="17" id="KW-1185">Reference proteome</keyword>
<evidence type="ECO:0000313" key="16">
    <source>
        <dbReference type="EMBL" id="OXA43903.1"/>
    </source>
</evidence>